<name>A0A0C9SJX6_PLICR</name>
<proteinExistence type="predicted"/>
<evidence type="ECO:0000313" key="2">
    <source>
        <dbReference type="Proteomes" id="UP000053263"/>
    </source>
</evidence>
<evidence type="ECO:0000313" key="1">
    <source>
        <dbReference type="EMBL" id="KII82751.1"/>
    </source>
</evidence>
<dbReference type="Proteomes" id="UP000053263">
    <property type="component" value="Unassembled WGS sequence"/>
</dbReference>
<dbReference type="EMBL" id="KN832693">
    <property type="protein sequence ID" value="KII82751.1"/>
    <property type="molecule type" value="Genomic_DNA"/>
</dbReference>
<reference evidence="1 2" key="1">
    <citation type="submission" date="2014-06" db="EMBL/GenBank/DDBJ databases">
        <title>Evolutionary Origins and Diversification of the Mycorrhizal Mutualists.</title>
        <authorList>
            <consortium name="DOE Joint Genome Institute"/>
            <consortium name="Mycorrhizal Genomics Consortium"/>
            <person name="Kohler A."/>
            <person name="Kuo A."/>
            <person name="Nagy L.G."/>
            <person name="Floudas D."/>
            <person name="Copeland A."/>
            <person name="Barry K.W."/>
            <person name="Cichocki N."/>
            <person name="Veneault-Fourrey C."/>
            <person name="LaButti K."/>
            <person name="Lindquist E.A."/>
            <person name="Lipzen A."/>
            <person name="Lundell T."/>
            <person name="Morin E."/>
            <person name="Murat C."/>
            <person name="Riley R."/>
            <person name="Ohm R."/>
            <person name="Sun H."/>
            <person name="Tunlid A."/>
            <person name="Henrissat B."/>
            <person name="Grigoriev I.V."/>
            <person name="Hibbett D.S."/>
            <person name="Martin F."/>
        </authorList>
    </citation>
    <scope>NUCLEOTIDE SEQUENCE [LARGE SCALE GENOMIC DNA]</scope>
    <source>
        <strain evidence="1 2">FD-325 SS-3</strain>
    </source>
</reference>
<accession>A0A0C9SJX6</accession>
<dbReference type="AlphaFoldDB" id="A0A0C9SJX6"/>
<dbReference type="HOGENOM" id="CLU_1468775_0_0_1"/>
<gene>
    <name evidence="1" type="ORF">PLICRDRAFT_181082</name>
</gene>
<keyword evidence="2" id="KW-1185">Reference proteome</keyword>
<protein>
    <submittedName>
        <fullName evidence="1">Unplaced genomic scaffold PLICRscaffold_140, whole genome shotgun sequence</fullName>
    </submittedName>
</protein>
<organism evidence="1 2">
    <name type="scientific">Plicaturopsis crispa FD-325 SS-3</name>
    <dbReference type="NCBI Taxonomy" id="944288"/>
    <lineage>
        <taxon>Eukaryota</taxon>
        <taxon>Fungi</taxon>
        <taxon>Dikarya</taxon>
        <taxon>Basidiomycota</taxon>
        <taxon>Agaricomycotina</taxon>
        <taxon>Agaricomycetes</taxon>
        <taxon>Agaricomycetidae</taxon>
        <taxon>Amylocorticiales</taxon>
        <taxon>Amylocorticiaceae</taxon>
        <taxon>Plicatura</taxon>
        <taxon>Plicaturopsis crispa</taxon>
    </lineage>
</organism>
<sequence length="193" mass="21691">MRPGVLPGNLKSRNSIFKRPADNCAGAESELAKNAIKILRFLDVPRTGTSVSANVTSRYARRERAITSEARRASRLLSSSDYAPAKMLFFDFSTSRKQVFRTSSIATSRYARQERAITSEARRASRQLHACSPALDVFLFRYFDVQQPLSMERIVSEARRASRSLLLRPCTPPAPDIVSRFFDVRRTSSTPIG</sequence>